<dbReference type="AlphaFoldDB" id="A0A7T8KBY9"/>
<evidence type="ECO:0000256" key="1">
    <source>
        <dbReference type="SAM" id="MobiDB-lite"/>
    </source>
</evidence>
<dbReference type="EMBL" id="CP045892">
    <property type="protein sequence ID" value="QQP53081.1"/>
    <property type="molecule type" value="Genomic_DNA"/>
</dbReference>
<feature type="compositionally biased region" description="Low complexity" evidence="1">
    <location>
        <begin position="1"/>
        <end position="27"/>
    </location>
</feature>
<sequence>SQVITPQPWAQQAPASPASPWPFSTTPCDMPQTASSESWTCLASRTPSPHAWNTSASTSARKPCSTFTTRTSSSPASSPVGTKGSSRISSWTMWTTYPALISYHHS</sequence>
<name>A0A7T8KBY9_CALRO</name>
<feature type="region of interest" description="Disordered" evidence="1">
    <location>
        <begin position="1"/>
        <end position="34"/>
    </location>
</feature>
<gene>
    <name evidence="2" type="ORF">FKW44_005423</name>
</gene>
<proteinExistence type="predicted"/>
<accession>A0A7T8KBY9</accession>
<feature type="non-terminal residue" evidence="2">
    <location>
        <position position="106"/>
    </location>
</feature>
<evidence type="ECO:0000313" key="2">
    <source>
        <dbReference type="EMBL" id="QQP53081.1"/>
    </source>
</evidence>
<feature type="compositionally biased region" description="Polar residues" evidence="1">
    <location>
        <begin position="46"/>
        <end position="60"/>
    </location>
</feature>
<evidence type="ECO:0000313" key="3">
    <source>
        <dbReference type="Proteomes" id="UP000595437"/>
    </source>
</evidence>
<protein>
    <submittedName>
        <fullName evidence="2">Unconventional myosinIXblike</fullName>
    </submittedName>
</protein>
<feature type="compositionally biased region" description="Low complexity" evidence="1">
    <location>
        <begin position="65"/>
        <end position="78"/>
    </location>
</feature>
<organism evidence="2 3">
    <name type="scientific">Caligus rogercresseyi</name>
    <name type="common">Sea louse</name>
    <dbReference type="NCBI Taxonomy" id="217165"/>
    <lineage>
        <taxon>Eukaryota</taxon>
        <taxon>Metazoa</taxon>
        <taxon>Ecdysozoa</taxon>
        <taxon>Arthropoda</taxon>
        <taxon>Crustacea</taxon>
        <taxon>Multicrustacea</taxon>
        <taxon>Hexanauplia</taxon>
        <taxon>Copepoda</taxon>
        <taxon>Siphonostomatoida</taxon>
        <taxon>Caligidae</taxon>
        <taxon>Caligus</taxon>
    </lineage>
</organism>
<dbReference type="Proteomes" id="UP000595437">
    <property type="component" value="Chromosome 3"/>
</dbReference>
<feature type="non-terminal residue" evidence="2">
    <location>
        <position position="1"/>
    </location>
</feature>
<keyword evidence="3" id="KW-1185">Reference proteome</keyword>
<feature type="region of interest" description="Disordered" evidence="1">
    <location>
        <begin position="46"/>
        <end position="87"/>
    </location>
</feature>
<reference evidence="3" key="1">
    <citation type="submission" date="2021-01" db="EMBL/GenBank/DDBJ databases">
        <title>Caligus Genome Assembly.</title>
        <authorList>
            <person name="Gallardo-Escarate C."/>
        </authorList>
    </citation>
    <scope>NUCLEOTIDE SEQUENCE [LARGE SCALE GENOMIC DNA]</scope>
</reference>